<evidence type="ECO:0000313" key="6">
    <source>
        <dbReference type="EMBL" id="KAB2807818.1"/>
    </source>
</evidence>
<name>A0A7J5DS55_NOCSI</name>
<evidence type="ECO:0000313" key="7">
    <source>
        <dbReference type="Proteomes" id="UP000449906"/>
    </source>
</evidence>
<organism evidence="6 7">
    <name type="scientific">Nocardioides simplex</name>
    <name type="common">Arthrobacter simplex</name>
    <dbReference type="NCBI Taxonomy" id="2045"/>
    <lineage>
        <taxon>Bacteria</taxon>
        <taxon>Bacillati</taxon>
        <taxon>Actinomycetota</taxon>
        <taxon>Actinomycetes</taxon>
        <taxon>Propionibacteriales</taxon>
        <taxon>Nocardioidaceae</taxon>
        <taxon>Pimelobacter</taxon>
    </lineage>
</organism>
<dbReference type="GO" id="GO:0016740">
    <property type="term" value="F:transferase activity"/>
    <property type="evidence" value="ECO:0007669"/>
    <property type="project" value="UniProtKB-KW"/>
</dbReference>
<dbReference type="InterPro" id="IPR043138">
    <property type="entry name" value="GGT_lsub"/>
</dbReference>
<evidence type="ECO:0000256" key="4">
    <source>
        <dbReference type="ARBA" id="ARBA00023145"/>
    </source>
</evidence>
<comment type="caution">
    <text evidence="6">The sequence shown here is derived from an EMBL/GenBank/DDBJ whole genome shotgun (WGS) entry which is preliminary data.</text>
</comment>
<accession>A0A7J5DS55</accession>
<keyword evidence="3" id="KW-0378">Hydrolase</keyword>
<feature type="compositionally biased region" description="Low complexity" evidence="5">
    <location>
        <begin position="25"/>
        <end position="39"/>
    </location>
</feature>
<evidence type="ECO:0000256" key="3">
    <source>
        <dbReference type="ARBA" id="ARBA00022801"/>
    </source>
</evidence>
<dbReference type="Gene3D" id="1.10.246.130">
    <property type="match status" value="1"/>
</dbReference>
<dbReference type="PRINTS" id="PR01210">
    <property type="entry name" value="GGTRANSPTASE"/>
</dbReference>
<dbReference type="PANTHER" id="PTHR43199">
    <property type="entry name" value="GLUTATHIONE HYDROLASE"/>
    <property type="match status" value="1"/>
</dbReference>
<dbReference type="GO" id="GO:0016787">
    <property type="term" value="F:hydrolase activity"/>
    <property type="evidence" value="ECO:0007669"/>
    <property type="project" value="UniProtKB-KW"/>
</dbReference>
<reference evidence="6 7" key="1">
    <citation type="submission" date="2019-09" db="EMBL/GenBank/DDBJ databases">
        <title>Pimelobacter sp. isolated from Paulinella.</title>
        <authorList>
            <person name="Jeong S.E."/>
        </authorList>
    </citation>
    <scope>NUCLEOTIDE SEQUENCE [LARGE SCALE GENOMIC DNA]</scope>
    <source>
        <strain evidence="6 7">Pch-N</strain>
    </source>
</reference>
<dbReference type="EMBL" id="WBVM01000004">
    <property type="protein sequence ID" value="KAB2807818.1"/>
    <property type="molecule type" value="Genomic_DNA"/>
</dbReference>
<feature type="compositionally biased region" description="Polar residues" evidence="5">
    <location>
        <begin position="1"/>
        <end position="14"/>
    </location>
</feature>
<dbReference type="InterPro" id="IPR029055">
    <property type="entry name" value="Ntn_hydrolases_N"/>
</dbReference>
<evidence type="ECO:0000256" key="2">
    <source>
        <dbReference type="ARBA" id="ARBA00022679"/>
    </source>
</evidence>
<gene>
    <name evidence="6" type="ORF">F9L07_24325</name>
</gene>
<dbReference type="PANTHER" id="PTHR43199:SF1">
    <property type="entry name" value="GLUTATHIONE HYDROLASE PROENZYME"/>
    <property type="match status" value="1"/>
</dbReference>
<dbReference type="InterPro" id="IPR051792">
    <property type="entry name" value="GGT_bact"/>
</dbReference>
<proteinExistence type="inferred from homology"/>
<dbReference type="Gene3D" id="3.60.20.40">
    <property type="match status" value="1"/>
</dbReference>
<dbReference type="RefSeq" id="WP_151582299.1">
    <property type="nucleotide sequence ID" value="NZ_WBVM01000004.1"/>
</dbReference>
<evidence type="ECO:0000256" key="1">
    <source>
        <dbReference type="ARBA" id="ARBA00009381"/>
    </source>
</evidence>
<dbReference type="SUPFAM" id="SSF56235">
    <property type="entry name" value="N-terminal nucleophile aminohydrolases (Ntn hydrolases)"/>
    <property type="match status" value="1"/>
</dbReference>
<protein>
    <recommendedName>
        <fullName evidence="8">Gamma-glutamyltransferase</fullName>
    </recommendedName>
</protein>
<dbReference type="Pfam" id="PF01019">
    <property type="entry name" value="G_glu_transpept"/>
    <property type="match status" value="1"/>
</dbReference>
<dbReference type="AlphaFoldDB" id="A0A7J5DS55"/>
<keyword evidence="4" id="KW-0865">Zymogen</keyword>
<evidence type="ECO:0000256" key="5">
    <source>
        <dbReference type="SAM" id="MobiDB-lite"/>
    </source>
</evidence>
<evidence type="ECO:0008006" key="8">
    <source>
        <dbReference type="Google" id="ProtNLM"/>
    </source>
</evidence>
<dbReference type="InterPro" id="IPR043137">
    <property type="entry name" value="GGT_ssub_C"/>
</dbReference>
<feature type="region of interest" description="Disordered" evidence="5">
    <location>
        <begin position="1"/>
        <end position="39"/>
    </location>
</feature>
<comment type="similarity">
    <text evidence="1">Belongs to the gamma-glutamyltransferase family.</text>
</comment>
<sequence length="562" mass="59728">MSTTTSRRPATGASSEPDDGFGRVGAKATASGSSGVAASQHPVVTDTMLDVLRSGGNAVDAAIAGCLVQGVVQQDMTNHAGTVTALVYEARTGQVHELNSGGTIVPGLAPFAPVPQGKGLFSALPPRAVIPGFMPGLKALHERFATAEWSRLCEPAVHWAEEGHVVSSLEHALLSETVAFYLYTPSGRAHFTPDGHLPQVGERWRRPELAATMREVAAHGPDHFITGAWAELFVARANELGWPITLDHMTAEPPRWGTGFRWQHRGHEVVQLSPPERQGVFCALVLGILDELDITSVGHWSESPEALYYLAHALRRAHLECGFLNDPAVFADPTEHLLAREMVAGHARILAASRPHQDLTRHVELAHGPFAVAASGAPKQPAGSCELTVVDADGNWVQLMNTLQGGGIPGEVVAGIPMLGSHAIPHLQASIAGWHSGGGRVRSVMGNTMVLENGRPWLSLGSPGNVHCTVPQVLSNILDFGMDPYAADDAPRCLPYQDEHVISVESRVSSDLVGGLARMGVLVDPLPAYDMHMGSFQTGWRAPDGSLRASVGPRREGKAAGF</sequence>
<dbReference type="Proteomes" id="UP000449906">
    <property type="component" value="Unassembled WGS sequence"/>
</dbReference>
<keyword evidence="2" id="KW-0808">Transferase</keyword>